<evidence type="ECO:0000259" key="3">
    <source>
        <dbReference type="Pfam" id="PF05592"/>
    </source>
</evidence>
<comment type="caution">
    <text evidence="5">The sequence shown here is derived from an EMBL/GenBank/DDBJ whole genome shotgun (WGS) entry which is preliminary data.</text>
</comment>
<dbReference type="Pfam" id="PF17389">
    <property type="entry name" value="Bac_rhamnosid6H"/>
    <property type="match status" value="1"/>
</dbReference>
<dbReference type="Proteomes" id="UP001597083">
    <property type="component" value="Unassembled WGS sequence"/>
</dbReference>
<dbReference type="InterPro" id="IPR008928">
    <property type="entry name" value="6-hairpin_glycosidase_sf"/>
</dbReference>
<gene>
    <name evidence="5" type="ORF">ACFQ07_16950</name>
</gene>
<sequence>TWEPRFTFHGFRYLEVRGLPEGASVGVRGQVLHTDNASAGTFTTSNELINGIHGLIRRAIEGNMMSIFTDCPSREKLGWLEQDHLVGDALAANYDVHAHLRKVVQDMADAQTTTGLIPSTVPDYTVLAGSYRDDSNWGGAFIVVPWQLYRAYGDTETMRTHYAAMKRYAAHLESRVTGGLTDYSLGDWFTPDRTFPKLVSGTYGWWRVNDTLAKIATVLGNTADAAAFKAKAELSARALSDRLYDPETGTFGGGGMGAEA</sequence>
<accession>A0ABW3CIX6</accession>
<feature type="non-terminal residue" evidence="5">
    <location>
        <position position="1"/>
    </location>
</feature>
<evidence type="ECO:0000259" key="4">
    <source>
        <dbReference type="Pfam" id="PF17389"/>
    </source>
</evidence>
<comment type="catalytic activity">
    <reaction evidence="1">
        <text>Hydrolysis of terminal non-reducing alpha-L-rhamnose residues in alpha-L-rhamnosides.</text>
        <dbReference type="EC" id="3.2.1.40"/>
    </reaction>
</comment>
<feature type="non-terminal residue" evidence="5">
    <location>
        <position position="260"/>
    </location>
</feature>
<dbReference type="InterPro" id="IPR008902">
    <property type="entry name" value="Rhamnosid_concanavalin"/>
</dbReference>
<organism evidence="5 6">
    <name type="scientific">Actinomadura adrarensis</name>
    <dbReference type="NCBI Taxonomy" id="1819600"/>
    <lineage>
        <taxon>Bacteria</taxon>
        <taxon>Bacillati</taxon>
        <taxon>Actinomycetota</taxon>
        <taxon>Actinomycetes</taxon>
        <taxon>Streptosporangiales</taxon>
        <taxon>Thermomonosporaceae</taxon>
        <taxon>Actinomadura</taxon>
    </lineage>
</organism>
<reference evidence="6" key="1">
    <citation type="journal article" date="2019" name="Int. J. Syst. Evol. Microbiol.">
        <title>The Global Catalogue of Microorganisms (GCM) 10K type strain sequencing project: providing services to taxonomists for standard genome sequencing and annotation.</title>
        <authorList>
            <consortium name="The Broad Institute Genomics Platform"/>
            <consortium name="The Broad Institute Genome Sequencing Center for Infectious Disease"/>
            <person name="Wu L."/>
            <person name="Ma J."/>
        </authorList>
    </citation>
    <scope>NUCLEOTIDE SEQUENCE [LARGE SCALE GENOMIC DNA]</scope>
    <source>
        <strain evidence="6">JCM 31696</strain>
    </source>
</reference>
<dbReference type="EMBL" id="JBHTIR010002555">
    <property type="protein sequence ID" value="MFD0853929.1"/>
    <property type="molecule type" value="Genomic_DNA"/>
</dbReference>
<dbReference type="InterPro" id="IPR016007">
    <property type="entry name" value="Alpha_rhamnosid"/>
</dbReference>
<dbReference type="PANTHER" id="PTHR33307">
    <property type="entry name" value="ALPHA-RHAMNOSIDASE (EUROFUNG)"/>
    <property type="match status" value="1"/>
</dbReference>
<dbReference type="GO" id="GO:0016787">
    <property type="term" value="F:hydrolase activity"/>
    <property type="evidence" value="ECO:0007669"/>
    <property type="project" value="UniProtKB-KW"/>
</dbReference>
<dbReference type="Pfam" id="PF05592">
    <property type="entry name" value="Bac_rhamnosid"/>
    <property type="match status" value="1"/>
</dbReference>
<evidence type="ECO:0000256" key="1">
    <source>
        <dbReference type="ARBA" id="ARBA00001445"/>
    </source>
</evidence>
<dbReference type="Gene3D" id="1.50.10.10">
    <property type="match status" value="1"/>
</dbReference>
<dbReference type="Gene3D" id="2.60.120.260">
    <property type="entry name" value="Galactose-binding domain-like"/>
    <property type="match status" value="1"/>
</dbReference>
<feature type="domain" description="Alpha-L-rhamnosidase concanavalin-like" evidence="3">
    <location>
        <begin position="1"/>
        <end position="24"/>
    </location>
</feature>
<dbReference type="PANTHER" id="PTHR33307:SF11">
    <property type="entry name" value="ALPHA-L-RHAMNOSIDASE"/>
    <property type="match status" value="1"/>
</dbReference>
<dbReference type="InterPro" id="IPR012341">
    <property type="entry name" value="6hp_glycosidase-like_sf"/>
</dbReference>
<proteinExistence type="predicted"/>
<evidence type="ECO:0000313" key="5">
    <source>
        <dbReference type="EMBL" id="MFD0853929.1"/>
    </source>
</evidence>
<feature type="domain" description="Alpha-L-rhamnosidase six-hairpin glycosidase" evidence="4">
    <location>
        <begin position="39"/>
        <end position="256"/>
    </location>
</feature>
<dbReference type="SUPFAM" id="SSF48208">
    <property type="entry name" value="Six-hairpin glycosidases"/>
    <property type="match status" value="1"/>
</dbReference>
<keyword evidence="5" id="KW-0378">Hydrolase</keyword>
<protein>
    <recommendedName>
        <fullName evidence="2">alpha-L-rhamnosidase</fullName>
        <ecNumber evidence="2">3.2.1.40</ecNumber>
    </recommendedName>
</protein>
<name>A0ABW3CIX6_9ACTN</name>
<evidence type="ECO:0000256" key="2">
    <source>
        <dbReference type="ARBA" id="ARBA00012652"/>
    </source>
</evidence>
<evidence type="ECO:0000313" key="6">
    <source>
        <dbReference type="Proteomes" id="UP001597083"/>
    </source>
</evidence>
<dbReference type="EC" id="3.2.1.40" evidence="2"/>
<keyword evidence="6" id="KW-1185">Reference proteome</keyword>
<dbReference type="InterPro" id="IPR035396">
    <property type="entry name" value="Bac_rhamnosid6H"/>
</dbReference>